<gene>
    <name evidence="3" type="ORF">IQ266_07700</name>
</gene>
<dbReference type="SUPFAM" id="SSF55347">
    <property type="entry name" value="Glyceraldehyde-3-phosphate dehydrogenase-like, C-terminal domain"/>
    <property type="match status" value="1"/>
</dbReference>
<dbReference type="GO" id="GO:0000166">
    <property type="term" value="F:nucleotide binding"/>
    <property type="evidence" value="ECO:0007669"/>
    <property type="project" value="InterPro"/>
</dbReference>
<evidence type="ECO:0000313" key="4">
    <source>
        <dbReference type="Proteomes" id="UP000625316"/>
    </source>
</evidence>
<dbReference type="PANTHER" id="PTHR43377:SF6">
    <property type="entry name" value="GFO_IDH_MOCA-LIKE OXIDOREDUCTASE N-TERMINAL DOMAIN-CONTAINING PROTEIN"/>
    <property type="match status" value="1"/>
</dbReference>
<evidence type="ECO:0000259" key="2">
    <source>
        <dbReference type="Pfam" id="PF22725"/>
    </source>
</evidence>
<name>A0A928Z1R1_9CYAN</name>
<evidence type="ECO:0000313" key="3">
    <source>
        <dbReference type="EMBL" id="MBE9029611.1"/>
    </source>
</evidence>
<dbReference type="Proteomes" id="UP000625316">
    <property type="component" value="Unassembled WGS sequence"/>
</dbReference>
<dbReference type="InterPro" id="IPR055170">
    <property type="entry name" value="GFO_IDH_MocA-like_dom"/>
</dbReference>
<dbReference type="Pfam" id="PF01408">
    <property type="entry name" value="GFO_IDH_MocA"/>
    <property type="match status" value="1"/>
</dbReference>
<dbReference type="AlphaFoldDB" id="A0A928Z1R1"/>
<dbReference type="SUPFAM" id="SSF51735">
    <property type="entry name" value="NAD(P)-binding Rossmann-fold domains"/>
    <property type="match status" value="1"/>
</dbReference>
<sequence length="347" mass="38224">MTEFEQPEPVGIAVLGLGRWGVHWLRNFAANPAAQIVAMADPSAENLAKARQLLPDYSGYCTTDWQSAIAQPGVRAVVVVTPAITHFELITTALELGLHVLVEKPITVTMAEAQLACELAERQQCVLMVDHTYLFNPVIQRGQAAVPALGDLRYAYATRSHLGPVRQDVDVMWDLAIHDLVILNYWLGQAPILVQAKGQGWLQPDRALADTVWAELTYPTGLQATMHWSWSNPDKQRRLGLVGSQGTLIFDELATDNLVLQRGELATSDDQFIPLNQHRQTLETVNQEPLANVCNHFLECVQQNQPSSISAGWQGLELVQMLEGISQSIAHNGAAIALEYGRSPVMI</sequence>
<accession>A0A928Z1R1</accession>
<dbReference type="RefSeq" id="WP_264324429.1">
    <property type="nucleotide sequence ID" value="NZ_JADEXQ010000019.1"/>
</dbReference>
<dbReference type="InterPro" id="IPR036291">
    <property type="entry name" value="NAD(P)-bd_dom_sf"/>
</dbReference>
<evidence type="ECO:0000259" key="1">
    <source>
        <dbReference type="Pfam" id="PF01408"/>
    </source>
</evidence>
<dbReference type="Gene3D" id="3.40.50.720">
    <property type="entry name" value="NAD(P)-binding Rossmann-like Domain"/>
    <property type="match status" value="1"/>
</dbReference>
<proteinExistence type="predicted"/>
<dbReference type="PANTHER" id="PTHR43377">
    <property type="entry name" value="BILIVERDIN REDUCTASE A"/>
    <property type="match status" value="1"/>
</dbReference>
<reference evidence="3" key="1">
    <citation type="submission" date="2020-10" db="EMBL/GenBank/DDBJ databases">
        <authorList>
            <person name="Castelo-Branco R."/>
            <person name="Eusebio N."/>
            <person name="Adriana R."/>
            <person name="Vieira A."/>
            <person name="Brugerolle De Fraissinette N."/>
            <person name="Rezende De Castro R."/>
            <person name="Schneider M.P."/>
            <person name="Vasconcelos V."/>
            <person name="Leao P.N."/>
        </authorList>
    </citation>
    <scope>NUCLEOTIDE SEQUENCE</scope>
    <source>
        <strain evidence="3">LEGE 11480</strain>
    </source>
</reference>
<dbReference type="EMBL" id="JADEXQ010000019">
    <property type="protein sequence ID" value="MBE9029611.1"/>
    <property type="molecule type" value="Genomic_DNA"/>
</dbReference>
<feature type="domain" description="GFO/IDH/MocA-like oxidoreductase" evidence="2">
    <location>
        <begin position="170"/>
        <end position="248"/>
    </location>
</feature>
<dbReference type="InterPro" id="IPR000683">
    <property type="entry name" value="Gfo/Idh/MocA-like_OxRdtase_N"/>
</dbReference>
<protein>
    <submittedName>
        <fullName evidence="3">Gfo/Idh/MocA family oxidoreductase</fullName>
    </submittedName>
</protein>
<dbReference type="InterPro" id="IPR051450">
    <property type="entry name" value="Gfo/Idh/MocA_Oxidoreductases"/>
</dbReference>
<organism evidence="3 4">
    <name type="scientific">Romeriopsis navalis LEGE 11480</name>
    <dbReference type="NCBI Taxonomy" id="2777977"/>
    <lineage>
        <taxon>Bacteria</taxon>
        <taxon>Bacillati</taxon>
        <taxon>Cyanobacteriota</taxon>
        <taxon>Cyanophyceae</taxon>
        <taxon>Leptolyngbyales</taxon>
        <taxon>Leptolyngbyaceae</taxon>
        <taxon>Romeriopsis</taxon>
        <taxon>Romeriopsis navalis</taxon>
    </lineage>
</organism>
<feature type="domain" description="Gfo/Idh/MocA-like oxidoreductase N-terminal" evidence="1">
    <location>
        <begin position="11"/>
        <end position="131"/>
    </location>
</feature>
<comment type="caution">
    <text evidence="3">The sequence shown here is derived from an EMBL/GenBank/DDBJ whole genome shotgun (WGS) entry which is preliminary data.</text>
</comment>
<keyword evidence="4" id="KW-1185">Reference proteome</keyword>
<dbReference type="Pfam" id="PF22725">
    <property type="entry name" value="GFO_IDH_MocA_C3"/>
    <property type="match status" value="1"/>
</dbReference>
<dbReference type="Gene3D" id="3.30.360.10">
    <property type="entry name" value="Dihydrodipicolinate Reductase, domain 2"/>
    <property type="match status" value="1"/>
</dbReference>